<dbReference type="AlphaFoldDB" id="A0A2P5Y5J9"/>
<dbReference type="EMBL" id="KZ663668">
    <property type="protein sequence ID" value="PPS10875.1"/>
    <property type="molecule type" value="Genomic_DNA"/>
</dbReference>
<accession>A0A2P5Y5J9</accession>
<dbReference type="OrthoDB" id="1001388at2759"/>
<name>A0A2P5Y5J9_GOSBA</name>
<protein>
    <submittedName>
        <fullName evidence="1">Uncharacterized protein</fullName>
    </submittedName>
</protein>
<proteinExistence type="predicted"/>
<gene>
    <name evidence="1" type="ORF">GOBAR_AA09771</name>
</gene>
<evidence type="ECO:0000313" key="2">
    <source>
        <dbReference type="Proteomes" id="UP000239757"/>
    </source>
</evidence>
<dbReference type="Proteomes" id="UP000239757">
    <property type="component" value="Unassembled WGS sequence"/>
</dbReference>
<evidence type="ECO:0000313" key="1">
    <source>
        <dbReference type="EMBL" id="PPS10875.1"/>
    </source>
</evidence>
<organism evidence="1 2">
    <name type="scientific">Gossypium barbadense</name>
    <name type="common">Sea Island cotton</name>
    <name type="synonym">Hibiscus barbadensis</name>
    <dbReference type="NCBI Taxonomy" id="3634"/>
    <lineage>
        <taxon>Eukaryota</taxon>
        <taxon>Viridiplantae</taxon>
        <taxon>Streptophyta</taxon>
        <taxon>Embryophyta</taxon>
        <taxon>Tracheophyta</taxon>
        <taxon>Spermatophyta</taxon>
        <taxon>Magnoliopsida</taxon>
        <taxon>eudicotyledons</taxon>
        <taxon>Gunneridae</taxon>
        <taxon>Pentapetalae</taxon>
        <taxon>rosids</taxon>
        <taxon>malvids</taxon>
        <taxon>Malvales</taxon>
        <taxon>Malvaceae</taxon>
        <taxon>Malvoideae</taxon>
        <taxon>Gossypium</taxon>
    </lineage>
</organism>
<reference evidence="1 2" key="1">
    <citation type="submission" date="2015-01" db="EMBL/GenBank/DDBJ databases">
        <title>Genome of allotetraploid Gossypium barbadense reveals genomic plasticity and fiber elongation in cotton evolution.</title>
        <authorList>
            <person name="Chen X."/>
            <person name="Liu X."/>
            <person name="Zhao B."/>
            <person name="Zheng H."/>
            <person name="Hu Y."/>
            <person name="Lu G."/>
            <person name="Yang C."/>
            <person name="Chen J."/>
            <person name="Shan C."/>
            <person name="Zhang L."/>
            <person name="Zhou Y."/>
            <person name="Wang L."/>
            <person name="Guo W."/>
            <person name="Bai Y."/>
            <person name="Ruan J."/>
            <person name="Shangguan X."/>
            <person name="Mao Y."/>
            <person name="Jiang J."/>
            <person name="Zhu Y."/>
            <person name="Lei J."/>
            <person name="Kang H."/>
            <person name="Chen S."/>
            <person name="He X."/>
            <person name="Wang R."/>
            <person name="Wang Y."/>
            <person name="Chen J."/>
            <person name="Wang L."/>
            <person name="Yu S."/>
            <person name="Wang B."/>
            <person name="Wei J."/>
            <person name="Song S."/>
            <person name="Lu X."/>
            <person name="Gao Z."/>
            <person name="Gu W."/>
            <person name="Deng X."/>
            <person name="Ma D."/>
            <person name="Wang S."/>
            <person name="Liang W."/>
            <person name="Fang L."/>
            <person name="Cai C."/>
            <person name="Zhu X."/>
            <person name="Zhou B."/>
            <person name="Zhang Y."/>
            <person name="Chen Z."/>
            <person name="Xu S."/>
            <person name="Zhu R."/>
            <person name="Wang S."/>
            <person name="Zhang T."/>
            <person name="Zhao G."/>
        </authorList>
    </citation>
    <scope>NUCLEOTIDE SEQUENCE [LARGE SCALE GENOMIC DNA]</scope>
    <source>
        <strain evidence="2">cv. Xinhai21</strain>
        <tissue evidence="1">Leaf</tissue>
    </source>
</reference>
<sequence length="315" mass="35075">MASFLEGLWPFRLRKFEVITGIPSKRKSSARIDYVPALCTHRPSLLPIEWSSEVFGSRRCGCVLNLDYIERCISREDNDKLLKDFIDSEGGSGIERPGVIQGTAHAHRMPGHRCPPPLVRFSAVLRRSIPVMLRRFSDEPSRDIQNDAMSPSPIPKPLAPLALSCAVALYTIDSVYHPVVWGHRAPSAPSICGSIGQHWHLGASDVQEGRAPKIILGPHWYSSVGTKDNFRLWEAISKPSSTILRRTGAAESLEGPNLFKERLDRFLISEDTIGNMPFISTMIVRQSKSDHEAILLNTLGSKPREKNTMGHARVP</sequence>